<dbReference type="EMBL" id="AY223325">
    <property type="protein sequence ID" value="AAP06362.1"/>
    <property type="molecule type" value="mRNA"/>
</dbReference>
<keyword evidence="1" id="KW-0812">Transmembrane</keyword>
<dbReference type="PANTHER" id="PTHR43651">
    <property type="entry name" value="1,4-ALPHA-GLUCAN-BRANCHING ENZYME"/>
    <property type="match status" value="1"/>
</dbReference>
<feature type="transmembrane region" description="Helical" evidence="1">
    <location>
        <begin position="137"/>
        <end position="156"/>
    </location>
</feature>
<dbReference type="GO" id="GO:0005737">
    <property type="term" value="C:cytoplasm"/>
    <property type="evidence" value="ECO:0007669"/>
    <property type="project" value="TreeGrafter"/>
</dbReference>
<evidence type="ECO:0000313" key="3">
    <source>
        <dbReference type="EMBL" id="AAP06362.1"/>
    </source>
</evidence>
<accession>Q86E95</accession>
<dbReference type="SUPFAM" id="SSF51011">
    <property type="entry name" value="Glycosyl hydrolase domain"/>
    <property type="match status" value="1"/>
</dbReference>
<dbReference type="AlphaFoldDB" id="Q86E95"/>
<dbReference type="Pfam" id="PF02806">
    <property type="entry name" value="Alpha-amylase_C"/>
    <property type="match status" value="1"/>
</dbReference>
<dbReference type="InterPro" id="IPR017853">
    <property type="entry name" value="GH"/>
</dbReference>
<dbReference type="InterPro" id="IPR006048">
    <property type="entry name" value="A-amylase/branching_C"/>
</dbReference>
<dbReference type="PANTHER" id="PTHR43651:SF3">
    <property type="entry name" value="1,4-ALPHA-GLUCAN-BRANCHING ENZYME"/>
    <property type="match status" value="1"/>
</dbReference>
<dbReference type="SUPFAM" id="SSF51445">
    <property type="entry name" value="(Trans)glycosidases"/>
    <property type="match status" value="1"/>
</dbReference>
<protein>
    <submittedName>
        <fullName evidence="3">Clone ZZD675 mRNA sequence</fullName>
    </submittedName>
</protein>
<keyword evidence="1" id="KW-1133">Transmembrane helix</keyword>
<dbReference type="CAZy" id="GH13">
    <property type="family name" value="Glycoside Hydrolase Family 13"/>
</dbReference>
<proteinExistence type="evidence at transcript level"/>
<sequence>MGNEFGHPEWLDFPRAGNNSSYHYARRQWNLVDDPLLRYKYLNNFDKAMQHLEERYGWLAAPQAFVSRKNEGDKVIAFERAGVLFVFNFHPTQSFTDYKIGVEVSGRYRIVWILIRKNSVVLRESTNLSMCSPTTNHGIIVGVVFFCIYQAVRVWLWHYNKKISTHLVIFVELSYMYSFQS</sequence>
<dbReference type="GO" id="GO:0043169">
    <property type="term" value="F:cation binding"/>
    <property type="evidence" value="ECO:0007669"/>
    <property type="project" value="InterPro"/>
</dbReference>
<evidence type="ECO:0000256" key="1">
    <source>
        <dbReference type="SAM" id="Phobius"/>
    </source>
</evidence>
<dbReference type="GO" id="GO:0005978">
    <property type="term" value="P:glycogen biosynthetic process"/>
    <property type="evidence" value="ECO:0007669"/>
    <property type="project" value="TreeGrafter"/>
</dbReference>
<reference evidence="3" key="1">
    <citation type="journal article" date="2003" name="Nat. Genet.">
        <title>Evolutionary and biomedical implications of a Schistosoma japonicum complementary DNA resource.</title>
        <authorList>
            <person name="Hu W."/>
            <person name="Yan Q."/>
            <person name="Shen D.K."/>
            <person name="Liu F."/>
            <person name="Zhu Z.D."/>
            <person name="Song H.D."/>
            <person name="Xu X.R."/>
            <person name="Wang Z.J."/>
            <person name="Rong Y.P."/>
            <person name="Zeng L.C."/>
            <person name="Wu J."/>
            <person name="Zhang X."/>
            <person name="Wang J.J."/>
            <person name="Xu X.N."/>
            <person name="Wang S.Y."/>
            <person name="Fu G."/>
            <person name="Zhang X.L."/>
            <person name="Wang Z.Q."/>
            <person name="Brindley P.J."/>
            <person name="McManus D.P."/>
            <person name="Xue C.L."/>
            <person name="Feng Z."/>
            <person name="Chen Z."/>
            <person name="Han Z.G."/>
        </authorList>
    </citation>
    <scope>NUCLEOTIDE SEQUENCE</scope>
</reference>
<dbReference type="GO" id="GO:0003844">
    <property type="term" value="F:1,4-alpha-glucan branching enzyme activity"/>
    <property type="evidence" value="ECO:0007669"/>
    <property type="project" value="TreeGrafter"/>
</dbReference>
<name>Q86E95_SCHJA</name>
<dbReference type="Gene3D" id="3.20.20.80">
    <property type="entry name" value="Glycosidases"/>
    <property type="match status" value="1"/>
</dbReference>
<dbReference type="Gene3D" id="2.60.40.1180">
    <property type="entry name" value="Golgi alpha-mannosidase II"/>
    <property type="match status" value="1"/>
</dbReference>
<feature type="domain" description="Alpha-amylase/branching enzyme C-terminal all beta" evidence="2">
    <location>
        <begin position="66"/>
        <end position="112"/>
    </location>
</feature>
<dbReference type="InterPro" id="IPR013780">
    <property type="entry name" value="Glyco_hydro_b"/>
</dbReference>
<organism evidence="3">
    <name type="scientific">Schistosoma japonicum</name>
    <name type="common">Blood fluke</name>
    <dbReference type="NCBI Taxonomy" id="6182"/>
    <lineage>
        <taxon>Eukaryota</taxon>
        <taxon>Metazoa</taxon>
        <taxon>Spiralia</taxon>
        <taxon>Lophotrochozoa</taxon>
        <taxon>Platyhelminthes</taxon>
        <taxon>Trematoda</taxon>
        <taxon>Digenea</taxon>
        <taxon>Strigeidida</taxon>
        <taxon>Schistosomatoidea</taxon>
        <taxon>Schistosomatidae</taxon>
        <taxon>Schistosoma</taxon>
    </lineage>
</organism>
<keyword evidence="1" id="KW-0472">Membrane</keyword>
<evidence type="ECO:0000259" key="2">
    <source>
        <dbReference type="Pfam" id="PF02806"/>
    </source>
</evidence>